<dbReference type="Proteomes" id="UP001310386">
    <property type="component" value="Unassembled WGS sequence"/>
</dbReference>
<evidence type="ECO:0000313" key="1">
    <source>
        <dbReference type="EMBL" id="MEB3103064.1"/>
    </source>
</evidence>
<reference evidence="1" key="1">
    <citation type="submission" date="2023-12" db="EMBL/GenBank/DDBJ databases">
        <title>Fervidustalea candida gen. nov., sp. nov., a novel member of the family Paenibacillaceae isolated from a geothermal area.</title>
        <authorList>
            <person name="Li W.-J."/>
            <person name="Jiao J.-Y."/>
            <person name="Chen Y."/>
        </authorList>
    </citation>
    <scope>NUCLEOTIDE SEQUENCE</scope>
    <source>
        <strain evidence="1">SYSU GA230002</strain>
    </source>
</reference>
<accession>A0ABU5ZKR8</accession>
<comment type="caution">
    <text evidence="1">The sequence shown here is derived from an EMBL/GenBank/DDBJ whole genome shotgun (WGS) entry which is preliminary data.</text>
</comment>
<name>A0ABU5ZKR8_9BACL</name>
<sequence length="127" mass="14998">MNLLELTNQLITISDTVRTTMEQLEQDQIFADKEYNDLTHALELISFSAVEGYKLAKQMQDNRIRRRNAKNLREQLQPLFELVNKNQVFFRELKNVHAQIETTIGIQQKRTYTPRARADLFEKQVTT</sequence>
<dbReference type="EMBL" id="JAYJLD010000027">
    <property type="protein sequence ID" value="MEB3103064.1"/>
    <property type="molecule type" value="Genomic_DNA"/>
</dbReference>
<organism evidence="1 2">
    <name type="scientific">Ferviditalea candida</name>
    <dbReference type="NCBI Taxonomy" id="3108399"/>
    <lineage>
        <taxon>Bacteria</taxon>
        <taxon>Bacillati</taxon>
        <taxon>Bacillota</taxon>
        <taxon>Bacilli</taxon>
        <taxon>Bacillales</taxon>
        <taxon>Paenibacillaceae</taxon>
        <taxon>Ferviditalea</taxon>
    </lineage>
</organism>
<dbReference type="RefSeq" id="WP_371755191.1">
    <property type="nucleotide sequence ID" value="NZ_JAYJLD010000027.1"/>
</dbReference>
<proteinExistence type="predicted"/>
<keyword evidence="2" id="KW-1185">Reference proteome</keyword>
<evidence type="ECO:0000313" key="2">
    <source>
        <dbReference type="Proteomes" id="UP001310386"/>
    </source>
</evidence>
<protein>
    <submittedName>
        <fullName evidence="1">Uncharacterized protein</fullName>
    </submittedName>
</protein>
<gene>
    <name evidence="1" type="ORF">VF724_15515</name>
</gene>